<feature type="transmembrane region" description="Helical" evidence="1">
    <location>
        <begin position="96"/>
        <end position="120"/>
    </location>
</feature>
<proteinExistence type="predicted"/>
<dbReference type="STRING" id="42251.A0A2T6ZM78"/>
<protein>
    <submittedName>
        <fullName evidence="2">Uncharacterized protein</fullName>
    </submittedName>
</protein>
<feature type="transmembrane region" description="Helical" evidence="1">
    <location>
        <begin position="25"/>
        <end position="48"/>
    </location>
</feature>
<sequence length="478" mass="51882">MPTDSGGIPAIAVSRRASVLISSGYTILMILIFMIGWNLILAIIMAFWPTRGDPNRLSVLVALWNSGESMNAMTLMLNGTPDSYFDSTPKGGVTNLLWGLLFVFIALSMSVGNVVAGILVPVQLSIGNVAPAAKHAIFYPDLPFYARGDDMGAGFAKLDSLKVPSALRALGVIEGSTATVRKRVNIDRPTDSGSVGLNYNYTVTGVDMGLLSDPKLKLIVKGSCRMDDTWFLNSTDQKDTYRLFGGNDTFDVDYQPYVDLPPMVNFRVDLDFGETSNISYAMIVNTAGFFSYSPSDDPWYMTGPTAANTSLSYQVRRGRPVLSCWEAKRWHLNGKEVDFSELNMLPGLKMHKFWADNVFTYEFTIPLVIRVGRAAGPSALKSASYASGPSFILDAGSSAVLDDLERLVLASWVNCRNVLRDTTTYPSGEMVNLARGRGGSEEAGPAGSSVDFVLQSGDVVTLSVRVLIAVPAILLFLF</sequence>
<reference evidence="2 3" key="1">
    <citation type="submission" date="2017-04" db="EMBL/GenBank/DDBJ databases">
        <title>Draft genome sequence of Tuber borchii Vittad., a whitish edible truffle.</title>
        <authorList>
            <consortium name="DOE Joint Genome Institute"/>
            <person name="Murat C."/>
            <person name="Kuo A."/>
            <person name="Barry K.W."/>
            <person name="Clum A."/>
            <person name="Dockter R.B."/>
            <person name="Fauchery L."/>
            <person name="Iotti M."/>
            <person name="Kohler A."/>
            <person name="Labutti K."/>
            <person name="Lindquist E.A."/>
            <person name="Lipzen A."/>
            <person name="Ohm R.A."/>
            <person name="Wang M."/>
            <person name="Grigoriev I.V."/>
            <person name="Zambonelli A."/>
            <person name="Martin F.M."/>
        </authorList>
    </citation>
    <scope>NUCLEOTIDE SEQUENCE [LARGE SCALE GENOMIC DNA]</scope>
    <source>
        <strain evidence="2 3">Tbo3840</strain>
    </source>
</reference>
<feature type="non-terminal residue" evidence="2">
    <location>
        <position position="478"/>
    </location>
</feature>
<dbReference type="OrthoDB" id="5337208at2759"/>
<keyword evidence="1" id="KW-0812">Transmembrane</keyword>
<dbReference type="AlphaFoldDB" id="A0A2T6ZM78"/>
<keyword evidence="1" id="KW-0472">Membrane</keyword>
<dbReference type="Proteomes" id="UP000244722">
    <property type="component" value="Unassembled WGS sequence"/>
</dbReference>
<evidence type="ECO:0000313" key="3">
    <source>
        <dbReference type="Proteomes" id="UP000244722"/>
    </source>
</evidence>
<evidence type="ECO:0000313" key="2">
    <source>
        <dbReference type="EMBL" id="PUU76524.1"/>
    </source>
</evidence>
<keyword evidence="3" id="KW-1185">Reference proteome</keyword>
<dbReference type="EMBL" id="NESQ01000185">
    <property type="protein sequence ID" value="PUU76524.1"/>
    <property type="molecule type" value="Genomic_DNA"/>
</dbReference>
<gene>
    <name evidence="2" type="ORF">B9Z19DRAFT_1028671</name>
</gene>
<name>A0A2T6ZM78_TUBBO</name>
<evidence type="ECO:0000256" key="1">
    <source>
        <dbReference type="SAM" id="Phobius"/>
    </source>
</evidence>
<keyword evidence="1" id="KW-1133">Transmembrane helix</keyword>
<accession>A0A2T6ZM78</accession>
<organism evidence="2 3">
    <name type="scientific">Tuber borchii</name>
    <name type="common">White truffle</name>
    <dbReference type="NCBI Taxonomy" id="42251"/>
    <lineage>
        <taxon>Eukaryota</taxon>
        <taxon>Fungi</taxon>
        <taxon>Dikarya</taxon>
        <taxon>Ascomycota</taxon>
        <taxon>Pezizomycotina</taxon>
        <taxon>Pezizomycetes</taxon>
        <taxon>Pezizales</taxon>
        <taxon>Tuberaceae</taxon>
        <taxon>Tuber</taxon>
    </lineage>
</organism>
<comment type="caution">
    <text evidence="2">The sequence shown here is derived from an EMBL/GenBank/DDBJ whole genome shotgun (WGS) entry which is preliminary data.</text>
</comment>